<keyword evidence="2" id="KW-1185">Reference proteome</keyword>
<dbReference type="EMBL" id="JABSTQ010006178">
    <property type="protein sequence ID" value="KAG0437797.1"/>
    <property type="molecule type" value="Genomic_DNA"/>
</dbReference>
<reference evidence="1 2" key="1">
    <citation type="journal article" date="2020" name="Cell">
        <title>Large-Scale Comparative Analyses of Tick Genomes Elucidate Their Genetic Diversity and Vector Capacities.</title>
        <authorList>
            <consortium name="Tick Genome and Microbiome Consortium (TIGMIC)"/>
            <person name="Jia N."/>
            <person name="Wang J."/>
            <person name="Shi W."/>
            <person name="Du L."/>
            <person name="Sun Y."/>
            <person name="Zhan W."/>
            <person name="Jiang J.F."/>
            <person name="Wang Q."/>
            <person name="Zhang B."/>
            <person name="Ji P."/>
            <person name="Bell-Sakyi L."/>
            <person name="Cui X.M."/>
            <person name="Yuan T.T."/>
            <person name="Jiang B.G."/>
            <person name="Yang W.F."/>
            <person name="Lam T.T."/>
            <person name="Chang Q.C."/>
            <person name="Ding S.J."/>
            <person name="Wang X.J."/>
            <person name="Zhu J.G."/>
            <person name="Ruan X.D."/>
            <person name="Zhao L."/>
            <person name="Wei J.T."/>
            <person name="Ye R.Z."/>
            <person name="Que T.C."/>
            <person name="Du C.H."/>
            <person name="Zhou Y.H."/>
            <person name="Cheng J.X."/>
            <person name="Dai P.F."/>
            <person name="Guo W.B."/>
            <person name="Han X.H."/>
            <person name="Huang E.J."/>
            <person name="Li L.F."/>
            <person name="Wei W."/>
            <person name="Gao Y.C."/>
            <person name="Liu J.Z."/>
            <person name="Shao H.Z."/>
            <person name="Wang X."/>
            <person name="Wang C.C."/>
            <person name="Yang T.C."/>
            <person name="Huo Q.B."/>
            <person name="Li W."/>
            <person name="Chen H.Y."/>
            <person name="Chen S.E."/>
            <person name="Zhou L.G."/>
            <person name="Ni X.B."/>
            <person name="Tian J.H."/>
            <person name="Sheng Y."/>
            <person name="Liu T."/>
            <person name="Pan Y.S."/>
            <person name="Xia L.Y."/>
            <person name="Li J."/>
            <person name="Zhao F."/>
            <person name="Cao W.C."/>
        </authorList>
    </citation>
    <scope>NUCLEOTIDE SEQUENCE [LARGE SCALE GENOMIC DNA]</scope>
    <source>
        <strain evidence="1">Iper-2018</strain>
    </source>
</reference>
<protein>
    <submittedName>
        <fullName evidence="1">Uncharacterized protein</fullName>
    </submittedName>
</protein>
<sequence length="273" mass="28805">MAGNRLRLVLGSVSVENRAALKEVDLAKSLHGRLGVVGTMPSSSPSPSPGPSPPEDSDCAGQSRLLSPLPTPDTPKEDELTAIERKMEMLRRDECSKEPLGLGDSRDSGKLKGYRLLEVSCAKALVGALLCPECAGSCLELKESGKGALFGFIVECPLCGEVASAPHSSNIGDTRQNELSTRIGLAARDCGIGFTKLPNVFSGMNVPPPMCLKSSQKIASKVHDAATKAASKVMQSVVQSVHKAEKSGDDELLNVCISCTRSISSKTLQDLWS</sequence>
<organism evidence="1 2">
    <name type="scientific">Ixodes persulcatus</name>
    <name type="common">Taiga tick</name>
    <dbReference type="NCBI Taxonomy" id="34615"/>
    <lineage>
        <taxon>Eukaryota</taxon>
        <taxon>Metazoa</taxon>
        <taxon>Ecdysozoa</taxon>
        <taxon>Arthropoda</taxon>
        <taxon>Chelicerata</taxon>
        <taxon>Arachnida</taxon>
        <taxon>Acari</taxon>
        <taxon>Parasitiformes</taxon>
        <taxon>Ixodida</taxon>
        <taxon>Ixodoidea</taxon>
        <taxon>Ixodidae</taxon>
        <taxon>Ixodinae</taxon>
        <taxon>Ixodes</taxon>
    </lineage>
</organism>
<evidence type="ECO:0000313" key="1">
    <source>
        <dbReference type="EMBL" id="KAG0437797.1"/>
    </source>
</evidence>
<name>A0AC60QNU1_IXOPE</name>
<dbReference type="Proteomes" id="UP000805193">
    <property type="component" value="Unassembled WGS sequence"/>
</dbReference>
<comment type="caution">
    <text evidence="1">The sequence shown here is derived from an EMBL/GenBank/DDBJ whole genome shotgun (WGS) entry which is preliminary data.</text>
</comment>
<evidence type="ECO:0000313" key="2">
    <source>
        <dbReference type="Proteomes" id="UP000805193"/>
    </source>
</evidence>
<proteinExistence type="predicted"/>
<gene>
    <name evidence="1" type="ORF">HPB47_017284</name>
</gene>
<accession>A0AC60QNU1</accession>